<dbReference type="EMBL" id="PGTB01000113">
    <property type="protein sequence ID" value="PJE35122.1"/>
    <property type="molecule type" value="Genomic_DNA"/>
</dbReference>
<proteinExistence type="predicted"/>
<accession>A0A2M8IX75</accession>
<comment type="caution">
    <text evidence="1">The sequence shown here is derived from an EMBL/GenBank/DDBJ whole genome shotgun (WGS) entry which is preliminary data.</text>
</comment>
<protein>
    <submittedName>
        <fullName evidence="1">Uncharacterized protein</fullName>
    </submittedName>
</protein>
<dbReference type="Proteomes" id="UP000231553">
    <property type="component" value="Unassembled WGS sequence"/>
</dbReference>
<evidence type="ECO:0000313" key="2">
    <source>
        <dbReference type="Proteomes" id="UP000231553"/>
    </source>
</evidence>
<name>A0A2M8IX75_9RHOB</name>
<keyword evidence="2" id="KW-1185">Reference proteome</keyword>
<dbReference type="AlphaFoldDB" id="A0A2M8IX75"/>
<gene>
    <name evidence="1" type="ORF">CVM52_18775</name>
</gene>
<organism evidence="1 2">
    <name type="scientific">Pseudooceanicola lipolyticus</name>
    <dbReference type="NCBI Taxonomy" id="2029104"/>
    <lineage>
        <taxon>Bacteria</taxon>
        <taxon>Pseudomonadati</taxon>
        <taxon>Pseudomonadota</taxon>
        <taxon>Alphaproteobacteria</taxon>
        <taxon>Rhodobacterales</taxon>
        <taxon>Paracoccaceae</taxon>
        <taxon>Pseudooceanicola</taxon>
    </lineage>
</organism>
<reference evidence="1 2" key="1">
    <citation type="journal article" date="2018" name="Int. J. Syst. Evol. Microbiol.">
        <title>Pseudooceanicola lipolyticus sp. nov., a marine alphaproteobacterium, reclassification of Oceanicola flagellatus as Pseudooceanicola flagellatus comb. nov. and emended description of the genus Pseudooceanicola.</title>
        <authorList>
            <person name="Huang M.-M."/>
            <person name="Guo L.-L."/>
            <person name="Wu Y.-H."/>
            <person name="Lai Q.-L."/>
            <person name="Shao Z.-Z."/>
            <person name="Wang C.-S."/>
            <person name="Wu M."/>
            <person name="Xu X.-W."/>
        </authorList>
    </citation>
    <scope>NUCLEOTIDE SEQUENCE [LARGE SCALE GENOMIC DNA]</scope>
    <source>
        <strain evidence="1 2">157</strain>
    </source>
</reference>
<sequence>MGKTKNGTGTVTPAFAMTSIDDQLDDVRLQIDTTLPAAAAFEIVKILSGAHLDRMQDRVPRQVSG</sequence>
<evidence type="ECO:0000313" key="1">
    <source>
        <dbReference type="EMBL" id="PJE35122.1"/>
    </source>
</evidence>
<dbReference type="RefSeq" id="WP_100163971.1">
    <property type="nucleotide sequence ID" value="NZ_PGTB01000113.1"/>
</dbReference>